<evidence type="ECO:0000256" key="1">
    <source>
        <dbReference type="SAM" id="MobiDB-lite"/>
    </source>
</evidence>
<organism evidence="2 3">
    <name type="scientific">Ananas comosus</name>
    <name type="common">Pineapple</name>
    <name type="synonym">Ananas ananas</name>
    <dbReference type="NCBI Taxonomy" id="4615"/>
    <lineage>
        <taxon>Eukaryota</taxon>
        <taxon>Viridiplantae</taxon>
        <taxon>Streptophyta</taxon>
        <taxon>Embryophyta</taxon>
        <taxon>Tracheophyta</taxon>
        <taxon>Spermatophyta</taxon>
        <taxon>Magnoliopsida</taxon>
        <taxon>Liliopsida</taxon>
        <taxon>Poales</taxon>
        <taxon>Bromeliaceae</taxon>
        <taxon>Bromelioideae</taxon>
        <taxon>Ananas</taxon>
    </lineage>
</organism>
<evidence type="ECO:0000313" key="3">
    <source>
        <dbReference type="Proteomes" id="UP000092600"/>
    </source>
</evidence>
<sequence length="455" mass="50592">MEDFNEKGKLPMGRNRYEENTNYIIPSNITNFASEYKLHGEDTIKLTKIQGKKKLIHLLQFCGYPRRILHALNTSARASSAHSVYLHKHNIKALFKHLRITTSPSKQTKSEGASIFRHTAAEGTRREPSRSSEAAAYHPHLKEKEQLSKLVDKIDTWNSTSIRRVFIHMLHNLNTNLSSIKSGILRGSSCKSDAGDSLFDVFAVSSIASASCCVSPGEDLDGVDSYSGSVVRYSCIIHWVRSPLGALPLWKTKVFFIPIVAGFFLDRIVRSFPVAFQYPASVARLDRCPLGEIEGLIPGRSQGSHLHTSISGITSISALIRPVILRLSSSSVGWNRNPSGSDSSGTTVIAAPLSRARALGPPSAAAALQTEETASETPLSPRDRTPRRVTIDGARENHRGRIPREDHPAPTPSVPFRELEPSITQLHRRTPNRRARLRDRLLRRDRNPRRKTLVD</sequence>
<dbReference type="EMBL" id="LSRQ01000330">
    <property type="protein sequence ID" value="OAY83617.1"/>
    <property type="molecule type" value="Genomic_DNA"/>
</dbReference>
<reference evidence="2 3" key="1">
    <citation type="journal article" date="2016" name="DNA Res.">
        <title>The draft genome of MD-2 pineapple using hybrid error correction of long reads.</title>
        <authorList>
            <person name="Redwan R.M."/>
            <person name="Saidin A."/>
            <person name="Kumar S.V."/>
        </authorList>
    </citation>
    <scope>NUCLEOTIDE SEQUENCE [LARGE SCALE GENOMIC DNA]</scope>
    <source>
        <strain evidence="3">cv. MD2</strain>
        <tissue evidence="2">Leaf</tissue>
    </source>
</reference>
<protein>
    <submittedName>
        <fullName evidence="2">Uncharacterized protein</fullName>
    </submittedName>
</protein>
<comment type="caution">
    <text evidence="2">The sequence shown here is derived from an EMBL/GenBank/DDBJ whole genome shotgun (WGS) entry which is preliminary data.</text>
</comment>
<accession>A0A199W2B0</accession>
<proteinExistence type="predicted"/>
<feature type="region of interest" description="Disordered" evidence="1">
    <location>
        <begin position="360"/>
        <end position="455"/>
    </location>
</feature>
<dbReference type="AlphaFoldDB" id="A0A199W2B0"/>
<feature type="compositionally biased region" description="Basic and acidic residues" evidence="1">
    <location>
        <begin position="119"/>
        <end position="130"/>
    </location>
</feature>
<evidence type="ECO:0000313" key="2">
    <source>
        <dbReference type="EMBL" id="OAY83617.1"/>
    </source>
</evidence>
<feature type="region of interest" description="Disordered" evidence="1">
    <location>
        <begin position="104"/>
        <end position="138"/>
    </location>
</feature>
<gene>
    <name evidence="2" type="ORF">ACMD2_12908</name>
</gene>
<feature type="compositionally biased region" description="Basic residues" evidence="1">
    <location>
        <begin position="446"/>
        <end position="455"/>
    </location>
</feature>
<feature type="compositionally biased region" description="Basic and acidic residues" evidence="1">
    <location>
        <begin position="381"/>
        <end position="408"/>
    </location>
</feature>
<name>A0A199W2B0_ANACO</name>
<dbReference type="Proteomes" id="UP000092600">
    <property type="component" value="Unassembled WGS sequence"/>
</dbReference>
<feature type="compositionally biased region" description="Basic residues" evidence="1">
    <location>
        <begin position="426"/>
        <end position="437"/>
    </location>
</feature>